<sequence>MAAGFWSGKFFLPKKISPCVGGWFNSTKPWRTDMIKRYGVATLIAISILPLAGCDILNTNSPPDTPVIAASATDVLPETEVTLNVTCTDPDEDELTFSWQATGGAFDQTTGEQVIWTAPGVNGTYTISVEAQDPSGETSSASINIVVSDTGGGGDGVYVVVGETGNEDLWIPFTNGEYGLTQCIYYAADIGRSGTITELATMASTAISKQYNNFKIWMLEVSAVEVVDTLEDNYGGGTPELVYSSSSVTYGDAQNEWTPFELDTPFDYDGSSNLLVQFEFEGYVGNVAAVGSYAFVLEMEEVNRHVTVNVKGRENGLPNLGATSLRLTFSE</sequence>
<evidence type="ECO:0000313" key="2">
    <source>
        <dbReference type="Proteomes" id="UP000630660"/>
    </source>
</evidence>
<evidence type="ECO:0000313" key="1">
    <source>
        <dbReference type="EMBL" id="MBD3365278.1"/>
    </source>
</evidence>
<proteinExistence type="predicted"/>
<dbReference type="Proteomes" id="UP000630660">
    <property type="component" value="Unassembled WGS sequence"/>
</dbReference>
<dbReference type="InterPro" id="IPR035986">
    <property type="entry name" value="PKD_dom_sf"/>
</dbReference>
<dbReference type="InterPro" id="IPR013783">
    <property type="entry name" value="Ig-like_fold"/>
</dbReference>
<organism evidence="1 2">
    <name type="scientific">candidate division WOR-3 bacterium</name>
    <dbReference type="NCBI Taxonomy" id="2052148"/>
    <lineage>
        <taxon>Bacteria</taxon>
        <taxon>Bacteria division WOR-3</taxon>
    </lineage>
</organism>
<name>A0A9D5QD21_UNCW3</name>
<dbReference type="Pfam" id="PF17963">
    <property type="entry name" value="Big_9"/>
    <property type="match status" value="1"/>
</dbReference>
<dbReference type="Gene3D" id="2.60.40.10">
    <property type="entry name" value="Immunoglobulins"/>
    <property type="match status" value="1"/>
</dbReference>
<dbReference type="SUPFAM" id="SSF49299">
    <property type="entry name" value="PKD domain"/>
    <property type="match status" value="1"/>
</dbReference>
<comment type="caution">
    <text evidence="1">The sequence shown here is derived from an EMBL/GenBank/DDBJ whole genome shotgun (WGS) entry which is preliminary data.</text>
</comment>
<dbReference type="AlphaFoldDB" id="A0A9D5QD21"/>
<dbReference type="CDD" id="cd11304">
    <property type="entry name" value="Cadherin_repeat"/>
    <property type="match status" value="1"/>
</dbReference>
<reference evidence="1" key="1">
    <citation type="submission" date="2019-11" db="EMBL/GenBank/DDBJ databases">
        <title>Microbial mats filling the niche in hypersaline microbial mats.</title>
        <authorList>
            <person name="Wong H.L."/>
            <person name="Macleod F.I."/>
            <person name="White R.A. III"/>
            <person name="Burns B.P."/>
        </authorList>
    </citation>
    <scope>NUCLEOTIDE SEQUENCE</scope>
    <source>
        <strain evidence="1">Bin_327</strain>
    </source>
</reference>
<protein>
    <submittedName>
        <fullName evidence="1">PKD domain-containing protein</fullName>
    </submittedName>
</protein>
<accession>A0A9D5QD21</accession>
<gene>
    <name evidence="1" type="ORF">GF359_08695</name>
</gene>
<dbReference type="EMBL" id="WJKJ01000290">
    <property type="protein sequence ID" value="MBD3365278.1"/>
    <property type="molecule type" value="Genomic_DNA"/>
</dbReference>